<evidence type="ECO:0000256" key="6">
    <source>
        <dbReference type="ARBA" id="ARBA00023235"/>
    </source>
</evidence>
<dbReference type="Pfam" id="PF01751">
    <property type="entry name" value="Toprim"/>
    <property type="match status" value="1"/>
</dbReference>
<protein>
    <recommendedName>
        <fullName evidence="3 7">DNA topoisomerase</fullName>
        <ecNumber evidence="3 7">5.6.2.1</ecNumber>
    </recommendedName>
</protein>
<dbReference type="InterPro" id="IPR048741">
    <property type="entry name" value="Pus10-like_C"/>
</dbReference>
<accession>A0ABR1CET0</accession>
<dbReference type="Gene3D" id="3.40.50.140">
    <property type="match status" value="1"/>
</dbReference>
<evidence type="ECO:0000313" key="11">
    <source>
        <dbReference type="EMBL" id="KAK6736954.1"/>
    </source>
</evidence>
<evidence type="ECO:0000259" key="10">
    <source>
        <dbReference type="PROSITE" id="PS52039"/>
    </source>
</evidence>
<comment type="function">
    <text evidence="7">Introduces a single-strand break via transesterification at a target site in duplex DNA. Releases the supercoiling and torsional tension of DNA introduced during the DNA replication and transcription by transiently cleaving and rejoining one strand of the DNA duplex. The scissile phosphodiester is attacked by the catalytic tyrosine of the enzyme, resulting in the formation of a DNA-(5'-phosphotyrosyl)-enzyme intermediate and the expulsion of a 3'-OH DNA strand.</text>
</comment>
<dbReference type="Gene3D" id="3.30.70.3190">
    <property type="match status" value="1"/>
</dbReference>
<evidence type="ECO:0000256" key="2">
    <source>
        <dbReference type="ARBA" id="ARBA00009446"/>
    </source>
</evidence>
<dbReference type="SMART" id="SM00437">
    <property type="entry name" value="TOP1Ac"/>
    <property type="match status" value="1"/>
</dbReference>
<evidence type="ECO:0000259" key="9">
    <source>
        <dbReference type="PROSITE" id="PS50880"/>
    </source>
</evidence>
<dbReference type="InterPro" id="IPR003601">
    <property type="entry name" value="Topo_IA_2"/>
</dbReference>
<dbReference type="Proteomes" id="UP001303046">
    <property type="component" value="Unassembled WGS sequence"/>
</dbReference>
<dbReference type="PROSITE" id="PS52039">
    <property type="entry name" value="TOPO_IA_2"/>
    <property type="match status" value="1"/>
</dbReference>
<dbReference type="Pfam" id="PF21238">
    <property type="entry name" value="Pus10_C"/>
    <property type="match status" value="1"/>
</dbReference>
<dbReference type="PRINTS" id="PR00417">
    <property type="entry name" value="PRTPISMRASEI"/>
</dbReference>
<dbReference type="InterPro" id="IPR013825">
    <property type="entry name" value="Topo_IA_cen_sub2"/>
</dbReference>
<dbReference type="PROSITE" id="PS00396">
    <property type="entry name" value="TOPO_IA_1"/>
    <property type="match status" value="1"/>
</dbReference>
<dbReference type="Gene3D" id="2.70.20.10">
    <property type="entry name" value="Topoisomerase I, domain 3"/>
    <property type="match status" value="1"/>
</dbReference>
<gene>
    <name evidence="11" type="primary">Necator_chrII.g7362</name>
    <name evidence="11" type="ORF">RB195_019569</name>
</gene>
<dbReference type="CDD" id="cd03362">
    <property type="entry name" value="TOPRIM_TopoIA_TopoIII"/>
    <property type="match status" value="1"/>
</dbReference>
<dbReference type="Gene3D" id="1.10.460.10">
    <property type="entry name" value="Topoisomerase I, domain 2"/>
    <property type="match status" value="1"/>
</dbReference>
<feature type="domain" description="Topo IA-type catalytic" evidence="10">
    <location>
        <begin position="646"/>
        <end position="1068"/>
    </location>
</feature>
<evidence type="ECO:0000256" key="7">
    <source>
        <dbReference type="RuleBase" id="RU362092"/>
    </source>
</evidence>
<dbReference type="InterPro" id="IPR003602">
    <property type="entry name" value="Topo_IA_DNA-bd_dom"/>
</dbReference>
<dbReference type="SUPFAM" id="SSF56712">
    <property type="entry name" value="Prokaryotic type I DNA topoisomerase"/>
    <property type="match status" value="1"/>
</dbReference>
<keyword evidence="12" id="KW-1185">Reference proteome</keyword>
<feature type="domain" description="Toprim" evidence="9">
    <location>
        <begin position="477"/>
        <end position="628"/>
    </location>
</feature>
<dbReference type="Pfam" id="PF23546">
    <property type="entry name" value="Zn_ribbon_TOP3B"/>
    <property type="match status" value="1"/>
</dbReference>
<dbReference type="InterPro" id="IPR056452">
    <property type="entry name" value="Zn_ribbon_TOP3B"/>
</dbReference>
<dbReference type="Pfam" id="PF01131">
    <property type="entry name" value="Topoisom_bac"/>
    <property type="match status" value="1"/>
</dbReference>
<dbReference type="Gene3D" id="3.30.70.2510">
    <property type="match status" value="1"/>
</dbReference>
<proteinExistence type="inferred from homology"/>
<dbReference type="InterPro" id="IPR023406">
    <property type="entry name" value="Topo_IA_AS"/>
</dbReference>
<feature type="compositionally biased region" description="Basic and acidic residues" evidence="8">
    <location>
        <begin position="851"/>
        <end position="862"/>
    </location>
</feature>
<evidence type="ECO:0000256" key="5">
    <source>
        <dbReference type="ARBA" id="ARBA00023125"/>
    </source>
</evidence>
<keyword evidence="6 7" id="KW-0413">Isomerase</keyword>
<dbReference type="InterPro" id="IPR000380">
    <property type="entry name" value="Topo_IA"/>
</dbReference>
<reference evidence="11 12" key="1">
    <citation type="submission" date="2023-08" db="EMBL/GenBank/DDBJ databases">
        <title>A Necator americanus chromosomal reference genome.</title>
        <authorList>
            <person name="Ilik V."/>
            <person name="Petrzelkova K.J."/>
            <person name="Pardy F."/>
            <person name="Fuh T."/>
            <person name="Niatou-Singa F.S."/>
            <person name="Gouil Q."/>
            <person name="Baker L."/>
            <person name="Ritchie M.E."/>
            <person name="Jex A.R."/>
            <person name="Gazzola D."/>
            <person name="Li H."/>
            <person name="Toshio Fujiwara R."/>
            <person name="Zhan B."/>
            <person name="Aroian R.V."/>
            <person name="Pafco B."/>
            <person name="Schwarz E.M."/>
        </authorList>
    </citation>
    <scope>NUCLEOTIDE SEQUENCE [LARGE SCALE GENOMIC DNA]</scope>
    <source>
        <strain evidence="11 12">Aroian</strain>
        <tissue evidence="11">Whole animal</tissue>
    </source>
</reference>
<dbReference type="SUPFAM" id="SSF55120">
    <property type="entry name" value="Pseudouridine synthase"/>
    <property type="match status" value="1"/>
</dbReference>
<dbReference type="PROSITE" id="PS50880">
    <property type="entry name" value="TOPRIM"/>
    <property type="match status" value="1"/>
</dbReference>
<dbReference type="InterPro" id="IPR020103">
    <property type="entry name" value="PsdUridine_synth_cat_dom_sf"/>
</dbReference>
<comment type="catalytic activity">
    <reaction evidence="1 7">
        <text>ATP-independent breakage of single-stranded DNA, followed by passage and rejoining.</text>
        <dbReference type="EC" id="5.6.2.1"/>
    </reaction>
</comment>
<evidence type="ECO:0000256" key="8">
    <source>
        <dbReference type="SAM" id="MobiDB-lite"/>
    </source>
</evidence>
<dbReference type="CDD" id="cd00186">
    <property type="entry name" value="TOP1Ac"/>
    <property type="match status" value="1"/>
</dbReference>
<dbReference type="InterPro" id="IPR013826">
    <property type="entry name" value="Topo_IA_cen_sub3"/>
</dbReference>
<feature type="region of interest" description="Disordered" evidence="8">
    <location>
        <begin position="851"/>
        <end position="873"/>
    </location>
</feature>
<dbReference type="SMART" id="SM00493">
    <property type="entry name" value="TOPRIM"/>
    <property type="match status" value="1"/>
</dbReference>
<organism evidence="11 12">
    <name type="scientific">Necator americanus</name>
    <name type="common">Human hookworm</name>
    <dbReference type="NCBI Taxonomy" id="51031"/>
    <lineage>
        <taxon>Eukaryota</taxon>
        <taxon>Metazoa</taxon>
        <taxon>Ecdysozoa</taxon>
        <taxon>Nematoda</taxon>
        <taxon>Chromadorea</taxon>
        <taxon>Rhabditida</taxon>
        <taxon>Rhabditina</taxon>
        <taxon>Rhabditomorpha</taxon>
        <taxon>Strongyloidea</taxon>
        <taxon>Ancylostomatidae</taxon>
        <taxon>Bunostominae</taxon>
        <taxon>Necator</taxon>
    </lineage>
</organism>
<evidence type="ECO:0000313" key="12">
    <source>
        <dbReference type="Proteomes" id="UP001303046"/>
    </source>
</evidence>
<dbReference type="EC" id="5.6.2.1" evidence="3 7"/>
<dbReference type="SMART" id="SM00436">
    <property type="entry name" value="TOP1Bc"/>
    <property type="match status" value="1"/>
</dbReference>
<dbReference type="InterPro" id="IPR013824">
    <property type="entry name" value="Topo_IA_cen_sub1"/>
</dbReference>
<dbReference type="EMBL" id="JAVFWL010000002">
    <property type="protein sequence ID" value="KAK6736954.1"/>
    <property type="molecule type" value="Genomic_DNA"/>
</dbReference>
<keyword evidence="5 7" id="KW-0238">DNA-binding</keyword>
<dbReference type="InterPro" id="IPR023405">
    <property type="entry name" value="Topo_IA_core_domain"/>
</dbReference>
<sequence>MADSVQGDRRPLLRLCTLCRRQVAGEAADVDTVDKPFECVLCFGLLDQDYIEEVAQAVGKSLEESPYDASAFTLALNLPISQVLRETIIKRSRPDLNGILVSVPYKIRCIDTYLPKLRQKSGLRAALASDLQLTITFETEEFTNYDTKFLLDNFPNDFQQSRKRRFQEQTDSQPFTKIKVEQMLTRIKEDVAKKYLLSSAARSCSFSIAFERNPVFIAGRYCKYSRSLPQSPWSVEDKTAPKDPGHSVSEKVCGLMKDMFCASDARFVASGREDLDVRMLGEGRPFMVELRNCHLTSSLSGTNYLETLRNVESEINRLQPDIKLKYLTRITKEEAEQISTGEEDKRKCYVAYCYSTLPLTEETFSAVAKLAPVDVIQKTPVRVLKRRSLLDRPRTVYNMEMLPIDSHHFLLRLETQAGTYVKEFVHGDFGRTRPSLAELLGVANGDVDILDLDVEKVDFEWPLPKSTLLFEGMSSATVMMVAEKPLLADSIAKILSNNTASKRKGRNGVCSVSEYRGQFQGKPAFFKVTSTCGHVMSLDFPSKFNNWERVDPMELYTAPTNKIEANPKMHMNDYLAFEAKGADYLVLWLDCDKEGENICFEVIDAVSNSMKRPRDGDFMKSVYRAHFSAITDKDIKAAMQNLVRPNRNEAMSVDARQELDLRVGCSFTRFQTKFFQNKYGDLDSTVISYGPCQTPTLGFCVSRHDQITHFKPEPYWLLQCVFETATGLLVRPEWKRGRIFDRDVAQLFLDRVKNAGRGAVTDVSTKEGRKERPLALNTVELMRIASSAFGLSPATTMSVAEQLYTQGYISYPRTETTAYSANFDLKGTLQQQSNNSKWGDVVKKVLNEGIRRPRGGEDKGDHPPITPMKPNNGQLSGDMARIYDYVVQHFVATLMGPCIFDVTTIVISSGEESFTLTGKTLKDPGFTEVMTWLNVDDCEKLPPLVRGDQLSLKEVSLAARETSPPGYLTESELISLMEKHGIGTDASIPVHINTICQRNYVTVESGRRLVPTRLGISLVHGYWRVDRELVLPTMRAEVETQLNLIAQGKADYHAVRDHALEMFRQKFVYYVKNVGLVDTLFEASFTSLSESGKPFSRCGKCRRYMKLVATKPQRLFCSTCQETYSVPNARDGILRPFGEKKCPLDDFELVYWNGSGGKLARSFALCPFCYNNPPFESMKEAEGCSNCPHPACPHSYM</sequence>
<dbReference type="InterPro" id="IPR006171">
    <property type="entry name" value="TOPRIM_dom"/>
</dbReference>
<dbReference type="Gene3D" id="1.10.290.10">
    <property type="entry name" value="Topoisomerase I, domain 4"/>
    <property type="match status" value="1"/>
</dbReference>
<dbReference type="InterPro" id="IPR013497">
    <property type="entry name" value="Topo_IA_cen"/>
</dbReference>
<comment type="similarity">
    <text evidence="2 7">Belongs to the type IA topoisomerase family.</text>
</comment>
<keyword evidence="4 7" id="KW-0799">Topoisomerase</keyword>
<evidence type="ECO:0000256" key="4">
    <source>
        <dbReference type="ARBA" id="ARBA00023029"/>
    </source>
</evidence>
<dbReference type="InterPro" id="IPR034144">
    <property type="entry name" value="TOPRIM_TopoIII"/>
</dbReference>
<evidence type="ECO:0000256" key="3">
    <source>
        <dbReference type="ARBA" id="ARBA00012891"/>
    </source>
</evidence>
<comment type="caution">
    <text evidence="11">The sequence shown here is derived from an EMBL/GenBank/DDBJ whole genome shotgun (WGS) entry which is preliminary data.</text>
</comment>
<dbReference type="PANTHER" id="PTHR11390">
    <property type="entry name" value="PROKARYOTIC DNA TOPOISOMERASE"/>
    <property type="match status" value="1"/>
</dbReference>
<name>A0ABR1CET0_NECAM</name>
<dbReference type="PANTHER" id="PTHR11390:SF20">
    <property type="entry name" value="DNA TOPOISOMERASE 3-BETA-1"/>
    <property type="match status" value="1"/>
</dbReference>
<evidence type="ECO:0000256" key="1">
    <source>
        <dbReference type="ARBA" id="ARBA00000213"/>
    </source>
</evidence>